<dbReference type="AlphaFoldDB" id="A0A0C6EYQ5"/>
<evidence type="ECO:0000256" key="1">
    <source>
        <dbReference type="SAM" id="MobiDB-lite"/>
    </source>
</evidence>
<reference evidence="2 3" key="1">
    <citation type="journal article" date="2015" name="Genome Announc.">
        <title>Complete Genome Sequence of Methylobacterium aquaticum Strain 22A, Isolated from Racomitrium japonicum Moss.</title>
        <authorList>
            <person name="Tani A."/>
            <person name="Ogura Y."/>
            <person name="Hayashi T."/>
            <person name="Kimbara K."/>
        </authorList>
    </citation>
    <scope>NUCLEOTIDE SEQUENCE [LARGE SCALE GENOMIC DNA]</scope>
    <source>
        <strain evidence="2 3">MA-22A</strain>
    </source>
</reference>
<feature type="region of interest" description="Disordered" evidence="1">
    <location>
        <begin position="54"/>
        <end position="75"/>
    </location>
</feature>
<evidence type="ECO:0000313" key="3">
    <source>
        <dbReference type="Proteomes" id="UP000061432"/>
    </source>
</evidence>
<organism evidence="2 3">
    <name type="scientific">Methylobacterium aquaticum</name>
    <dbReference type="NCBI Taxonomy" id="270351"/>
    <lineage>
        <taxon>Bacteria</taxon>
        <taxon>Pseudomonadati</taxon>
        <taxon>Pseudomonadota</taxon>
        <taxon>Alphaproteobacteria</taxon>
        <taxon>Hyphomicrobiales</taxon>
        <taxon>Methylobacteriaceae</taxon>
        <taxon>Methylobacterium</taxon>
    </lineage>
</organism>
<accession>A0A0C6EYQ5</accession>
<dbReference type="STRING" id="270351.Maq22A_c10440"/>
<dbReference type="PATRIC" id="fig|270351.10.peg.2010"/>
<gene>
    <name evidence="2" type="ORF">Maq22A_c10440</name>
</gene>
<proteinExistence type="predicted"/>
<name>A0A0C6EYQ5_9HYPH</name>
<protein>
    <submittedName>
        <fullName evidence="2">Uncharacterized protein</fullName>
    </submittedName>
</protein>
<dbReference type="OrthoDB" id="8162516at2"/>
<sequence length="75" mass="7934">MSEMRSGFGCESCGSPAVRLPAALTDEAMIQCDRCGCTLMAWGAFKRRVEAQEAADLRGPAERRAGGAQPDARSA</sequence>
<evidence type="ECO:0000313" key="2">
    <source>
        <dbReference type="EMBL" id="BAQ45366.1"/>
    </source>
</evidence>
<dbReference type="Proteomes" id="UP000061432">
    <property type="component" value="Chromosome"/>
</dbReference>
<feature type="compositionally biased region" description="Basic and acidic residues" evidence="1">
    <location>
        <begin position="54"/>
        <end position="65"/>
    </location>
</feature>
<dbReference type="EMBL" id="AP014704">
    <property type="protein sequence ID" value="BAQ45366.1"/>
    <property type="molecule type" value="Genomic_DNA"/>
</dbReference>
<reference evidence="3" key="2">
    <citation type="submission" date="2015-01" db="EMBL/GenBank/DDBJ databases">
        <title>Complete genome sequence of Methylobacterium aquaticum strain 22A.</title>
        <authorList>
            <person name="Tani A."/>
            <person name="Ogura Y."/>
            <person name="Hayashi T."/>
        </authorList>
    </citation>
    <scope>NUCLEOTIDE SEQUENCE [LARGE SCALE GENOMIC DNA]</scope>
    <source>
        <strain evidence="3">MA-22A</strain>
    </source>
</reference>
<dbReference type="KEGG" id="maqu:Maq22A_c10440"/>